<dbReference type="AlphaFoldDB" id="B7Q7L1"/>
<reference evidence="2 4" key="1">
    <citation type="submission" date="2008-03" db="EMBL/GenBank/DDBJ databases">
        <title>Annotation of Ixodes scapularis.</title>
        <authorList>
            <consortium name="Ixodes scapularis Genome Project Consortium"/>
            <person name="Caler E."/>
            <person name="Hannick L.I."/>
            <person name="Bidwell S."/>
            <person name="Joardar V."/>
            <person name="Thiagarajan M."/>
            <person name="Amedeo P."/>
            <person name="Galinsky K.J."/>
            <person name="Schobel S."/>
            <person name="Inman J."/>
            <person name="Hostetler J."/>
            <person name="Miller J."/>
            <person name="Hammond M."/>
            <person name="Megy K."/>
            <person name="Lawson D."/>
            <person name="Kodira C."/>
            <person name="Sutton G."/>
            <person name="Meyer J."/>
            <person name="Hill C.A."/>
            <person name="Birren B."/>
            <person name="Nene V."/>
            <person name="Collins F."/>
            <person name="Alarcon-Chaidez F."/>
            <person name="Wikel S."/>
            <person name="Strausberg R."/>
        </authorList>
    </citation>
    <scope>NUCLEOTIDE SEQUENCE [LARGE SCALE GENOMIC DNA]</scope>
    <source>
        <strain evidence="4">Wikel</strain>
        <strain evidence="2">Wikel colony</strain>
    </source>
</reference>
<organism>
    <name type="scientific">Ixodes scapularis</name>
    <name type="common">Black-legged tick</name>
    <name type="synonym">Deer tick</name>
    <dbReference type="NCBI Taxonomy" id="6945"/>
    <lineage>
        <taxon>Eukaryota</taxon>
        <taxon>Metazoa</taxon>
        <taxon>Ecdysozoa</taxon>
        <taxon>Arthropoda</taxon>
        <taxon>Chelicerata</taxon>
        <taxon>Arachnida</taxon>
        <taxon>Acari</taxon>
        <taxon>Parasitiformes</taxon>
        <taxon>Ixodida</taxon>
        <taxon>Ixodoidea</taxon>
        <taxon>Ixodidae</taxon>
        <taxon>Ixodinae</taxon>
        <taxon>Ixodes</taxon>
    </lineage>
</organism>
<dbReference type="EnsemblMetazoa" id="ISCW010636-RA">
    <property type="protein sequence ID" value="ISCW010636-PA"/>
    <property type="gene ID" value="ISCW010636"/>
</dbReference>
<gene>
    <name evidence="2" type="ORF">IscW_ISCW010636</name>
</gene>
<name>B7Q7L1_IXOSC</name>
<dbReference type="VEuPathDB" id="VectorBase:ISCI010636"/>
<evidence type="ECO:0000313" key="4">
    <source>
        <dbReference type="Proteomes" id="UP000001555"/>
    </source>
</evidence>
<feature type="compositionally biased region" description="Basic and acidic residues" evidence="1">
    <location>
        <begin position="50"/>
        <end position="59"/>
    </location>
</feature>
<protein>
    <submittedName>
        <fullName evidence="2 3">Uncharacterized protein</fullName>
    </submittedName>
</protein>
<accession>B7Q7L1</accession>
<dbReference type="EMBL" id="DS876365">
    <property type="protein sequence ID" value="EEC14833.1"/>
    <property type="molecule type" value="Genomic_DNA"/>
</dbReference>
<dbReference type="VEuPathDB" id="VectorBase:ISCW010636"/>
<reference evidence="3" key="2">
    <citation type="submission" date="2020-05" db="UniProtKB">
        <authorList>
            <consortium name="EnsemblMetazoa"/>
        </authorList>
    </citation>
    <scope>IDENTIFICATION</scope>
    <source>
        <strain evidence="3">wikel</strain>
    </source>
</reference>
<dbReference type="PaxDb" id="6945-B7Q7L1"/>
<dbReference type="InParanoid" id="B7Q7L1"/>
<feature type="region of interest" description="Disordered" evidence="1">
    <location>
        <begin position="1"/>
        <end position="81"/>
    </location>
</feature>
<keyword evidence="4" id="KW-1185">Reference proteome</keyword>
<dbReference type="Proteomes" id="UP000001555">
    <property type="component" value="Unassembled WGS sequence"/>
</dbReference>
<dbReference type="EMBL" id="ABJB010067994">
    <property type="status" value="NOT_ANNOTATED_CDS"/>
    <property type="molecule type" value="Genomic_DNA"/>
</dbReference>
<evidence type="ECO:0000256" key="1">
    <source>
        <dbReference type="SAM" id="MobiDB-lite"/>
    </source>
</evidence>
<evidence type="ECO:0000313" key="2">
    <source>
        <dbReference type="EMBL" id="EEC14833.1"/>
    </source>
</evidence>
<dbReference type="HOGENOM" id="CLU_2576522_0_0_1"/>
<proteinExistence type="predicted"/>
<evidence type="ECO:0000313" key="3">
    <source>
        <dbReference type="EnsemblMetazoa" id="ISCW010636-PA"/>
    </source>
</evidence>
<sequence>MTEQAAETSDIPLSKEHQEETEIDTDNASLTDDFPALQPIDAFSLTPSPDRPHKVEQKWKSGLTKKGRFNRMPCIPPEDGR</sequence>